<evidence type="ECO:0000313" key="3">
    <source>
        <dbReference type="RefSeq" id="XP_039133014.1"/>
    </source>
</evidence>
<accession>A0AB40BZQ8</accession>
<protein>
    <submittedName>
        <fullName evidence="2 3">Uncharacterized protein LOC120270079 isoform X1</fullName>
    </submittedName>
</protein>
<dbReference type="AlphaFoldDB" id="A0AB40BZQ8"/>
<reference evidence="2 3" key="1">
    <citation type="submission" date="2025-04" db="UniProtKB">
        <authorList>
            <consortium name="RefSeq"/>
        </authorList>
    </citation>
    <scope>IDENTIFICATION</scope>
</reference>
<name>A0AB40BZQ8_DIOCR</name>
<gene>
    <name evidence="2 3 4 5" type="primary">LOC120270079</name>
</gene>
<dbReference type="RefSeq" id="XP_039133013.1">
    <property type="nucleotide sequence ID" value="XM_039277079.1"/>
</dbReference>
<dbReference type="RefSeq" id="XP_039133014.1">
    <property type="nucleotide sequence ID" value="XM_039277080.1"/>
</dbReference>
<dbReference type="RefSeq" id="XP_039133016.1">
    <property type="nucleotide sequence ID" value="XM_039277082.1"/>
</dbReference>
<sequence length="147" mass="16684">MPSKRARRRLGFPSSITTRGLDTFMAFKLTTVYRDHHQNFGGIDLLGLEEEIKGRCSIHASWDLSSSRGKERHGWASIDIQAFRRNSCSNETIKWQHVLQNRVQEGHKMGGTMPMLLIYQEIYLHGSTMASCFVHGCAEVNASTPLF</sequence>
<dbReference type="GeneID" id="120270079"/>
<evidence type="ECO:0000313" key="1">
    <source>
        <dbReference type="Proteomes" id="UP001515500"/>
    </source>
</evidence>
<organism evidence="1 2">
    <name type="scientific">Dioscorea cayennensis subsp. rotundata</name>
    <name type="common">White Guinea yam</name>
    <name type="synonym">Dioscorea rotundata</name>
    <dbReference type="NCBI Taxonomy" id="55577"/>
    <lineage>
        <taxon>Eukaryota</taxon>
        <taxon>Viridiplantae</taxon>
        <taxon>Streptophyta</taxon>
        <taxon>Embryophyta</taxon>
        <taxon>Tracheophyta</taxon>
        <taxon>Spermatophyta</taxon>
        <taxon>Magnoliopsida</taxon>
        <taxon>Liliopsida</taxon>
        <taxon>Dioscoreales</taxon>
        <taxon>Dioscoreaceae</taxon>
        <taxon>Dioscorea</taxon>
    </lineage>
</organism>
<dbReference type="RefSeq" id="XP_039133015.1">
    <property type="nucleotide sequence ID" value="XM_039277081.1"/>
</dbReference>
<evidence type="ECO:0000313" key="4">
    <source>
        <dbReference type="RefSeq" id="XP_039133015.1"/>
    </source>
</evidence>
<evidence type="ECO:0000313" key="5">
    <source>
        <dbReference type="RefSeq" id="XP_039133016.1"/>
    </source>
</evidence>
<dbReference type="Proteomes" id="UP001515500">
    <property type="component" value="Chromosome 10"/>
</dbReference>
<evidence type="ECO:0000313" key="2">
    <source>
        <dbReference type="RefSeq" id="XP_039133013.1"/>
    </source>
</evidence>
<keyword evidence="1" id="KW-1185">Reference proteome</keyword>
<proteinExistence type="predicted"/>